<evidence type="ECO:0000256" key="1">
    <source>
        <dbReference type="SAM" id="SignalP"/>
    </source>
</evidence>
<comment type="caution">
    <text evidence="2">The sequence shown here is derived from an EMBL/GenBank/DDBJ whole genome shotgun (WGS) entry which is preliminary data.</text>
</comment>
<name>A0A0B3SV13_9RHOB</name>
<proteinExistence type="predicted"/>
<dbReference type="Proteomes" id="UP000030960">
    <property type="component" value="Unassembled WGS sequence"/>
</dbReference>
<accession>A0A0B3SV13</accession>
<feature type="signal peptide" evidence="1">
    <location>
        <begin position="1"/>
        <end position="24"/>
    </location>
</feature>
<dbReference type="RefSeq" id="WP_043137861.1">
    <property type="nucleotide sequence ID" value="NZ_JSUQ01000003.1"/>
</dbReference>
<gene>
    <name evidence="2" type="ORF">OA50_00881</name>
</gene>
<feature type="chain" id="PRO_5002081770" evidence="1">
    <location>
        <begin position="25"/>
        <end position="144"/>
    </location>
</feature>
<organism evidence="2 3">
    <name type="scientific">Mameliella alba</name>
    <dbReference type="NCBI Taxonomy" id="561184"/>
    <lineage>
        <taxon>Bacteria</taxon>
        <taxon>Pseudomonadati</taxon>
        <taxon>Pseudomonadota</taxon>
        <taxon>Alphaproteobacteria</taxon>
        <taxon>Rhodobacterales</taxon>
        <taxon>Roseobacteraceae</taxon>
        <taxon>Mameliella</taxon>
    </lineage>
</organism>
<dbReference type="STRING" id="561184.SAMN05216376_11795"/>
<dbReference type="EMBL" id="JSUQ01000003">
    <property type="protein sequence ID" value="KHQ54289.1"/>
    <property type="molecule type" value="Genomic_DNA"/>
</dbReference>
<protein>
    <submittedName>
        <fullName evidence="2">Uncharacterized protein</fullName>
    </submittedName>
</protein>
<dbReference type="AlphaFoldDB" id="A0A0B3SV13"/>
<keyword evidence="3" id="KW-1185">Reference proteome</keyword>
<reference evidence="2 3" key="1">
    <citation type="submission" date="2014-10" db="EMBL/GenBank/DDBJ databases">
        <title>Genome sequence of Ponticoccus sp. strain UMTAT08 isolated from clonal culture of toxic dinoflagellate Alexandrium tamiyavanichii.</title>
        <authorList>
            <person name="Gan H.Y."/>
            <person name="Muhd D.-D."/>
            <person name="Mohd Noor M.E."/>
            <person name="Yeong Y.S."/>
            <person name="Usup G."/>
        </authorList>
    </citation>
    <scope>NUCLEOTIDE SEQUENCE [LARGE SCALE GENOMIC DNA]</scope>
    <source>
        <strain evidence="2 3">UMTAT08</strain>
    </source>
</reference>
<evidence type="ECO:0000313" key="3">
    <source>
        <dbReference type="Proteomes" id="UP000030960"/>
    </source>
</evidence>
<evidence type="ECO:0000313" key="2">
    <source>
        <dbReference type="EMBL" id="KHQ54289.1"/>
    </source>
</evidence>
<keyword evidence="1" id="KW-0732">Signal</keyword>
<sequence>MVRTFKTALASTALVLAGALPAAAQQGLVEVPINNAFSVNELNWDSALGKVEFAWAVLDIRGVTYVCGASSASTSFAHRKTKTVFRKGWVKVGNTKVLKDLSYFTRAPRNTDLGTVKARCKPLPGKAGAANDFLLGFDPVRVRL</sequence>
<dbReference type="OrthoDB" id="7859318at2"/>